<dbReference type="InterPro" id="IPR007268">
    <property type="entry name" value="Rad9/Ddc1"/>
</dbReference>
<gene>
    <name evidence="4" type="ORF">BDY21DRAFT_385522</name>
</gene>
<dbReference type="PANTHER" id="PTHR15237:SF0">
    <property type="entry name" value="CELL CYCLE CHECKPOINT CONTROL PROTEIN"/>
    <property type="match status" value="1"/>
</dbReference>
<evidence type="ECO:0000256" key="3">
    <source>
        <dbReference type="SAM" id="MobiDB-lite"/>
    </source>
</evidence>
<protein>
    <recommendedName>
        <fullName evidence="2">DNA repair protein rad9</fullName>
    </recommendedName>
</protein>
<sequence>MVNLDFVLSPEAAVRVHDALACLAKFNEYVFVEARADKLSLTALNPSKSAYASFSLDRRKFFLAYDFSRGQGREPDGRFSCSIANKALASVFNKRRLSDGRGRETAIERCEVSVLDNPKASECRLVVKMVCEQGVVKTYKLTYESAEVVHALFDKNAAKNRWTARSSMLQEIIEYFGPRTEQLDLYYAEGRVTFTSFVEKITNGKEILKQPLQTSVSVEKEDFDSFDAEDKVHIITSVKDFKAVVVHASTMRATISTYYSNPTKPLQFSYGDDAMKCEFTLMTHGDFRANPSVDASHTVTNRSISTTQSNAQVQVNQRRSFSEIEPRTVQPARQPRRRKVPGSAPRPAETSQAQPHHEESLFVTQDEDDHRWDPVDTGHAGDYEDVLGWDASGVDTLSHPATFRDSGTASKRPAQDDLEGLPPTQRLSQVRGGLFD</sequence>
<evidence type="ECO:0000256" key="2">
    <source>
        <dbReference type="PIRNR" id="PIRNR009303"/>
    </source>
</evidence>
<dbReference type="InterPro" id="IPR026584">
    <property type="entry name" value="Rad9"/>
</dbReference>
<dbReference type="Pfam" id="PF04139">
    <property type="entry name" value="Rad9"/>
    <property type="match status" value="1"/>
</dbReference>
<dbReference type="PANTHER" id="PTHR15237">
    <property type="entry name" value="DNA REPAIR PROTEIN RAD9"/>
    <property type="match status" value="1"/>
</dbReference>
<dbReference type="EMBL" id="MU001679">
    <property type="protein sequence ID" value="KAF2457817.1"/>
    <property type="molecule type" value="Genomic_DNA"/>
</dbReference>
<dbReference type="GO" id="GO:0030896">
    <property type="term" value="C:checkpoint clamp complex"/>
    <property type="evidence" value="ECO:0007669"/>
    <property type="project" value="UniProtKB-UniRule"/>
</dbReference>
<keyword evidence="2" id="KW-0227">DNA damage</keyword>
<feature type="region of interest" description="Disordered" evidence="3">
    <location>
        <begin position="393"/>
        <end position="436"/>
    </location>
</feature>
<reference evidence="4" key="1">
    <citation type="journal article" date="2020" name="Stud. Mycol.">
        <title>101 Dothideomycetes genomes: a test case for predicting lifestyles and emergence of pathogens.</title>
        <authorList>
            <person name="Haridas S."/>
            <person name="Albert R."/>
            <person name="Binder M."/>
            <person name="Bloem J."/>
            <person name="Labutti K."/>
            <person name="Salamov A."/>
            <person name="Andreopoulos B."/>
            <person name="Baker S."/>
            <person name="Barry K."/>
            <person name="Bills G."/>
            <person name="Bluhm B."/>
            <person name="Cannon C."/>
            <person name="Castanera R."/>
            <person name="Culley D."/>
            <person name="Daum C."/>
            <person name="Ezra D."/>
            <person name="Gonzalez J."/>
            <person name="Henrissat B."/>
            <person name="Kuo A."/>
            <person name="Liang C."/>
            <person name="Lipzen A."/>
            <person name="Lutzoni F."/>
            <person name="Magnuson J."/>
            <person name="Mondo S."/>
            <person name="Nolan M."/>
            <person name="Ohm R."/>
            <person name="Pangilinan J."/>
            <person name="Park H.-J."/>
            <person name="Ramirez L."/>
            <person name="Alfaro M."/>
            <person name="Sun H."/>
            <person name="Tritt A."/>
            <person name="Yoshinaga Y."/>
            <person name="Zwiers L.-H."/>
            <person name="Turgeon B."/>
            <person name="Goodwin S."/>
            <person name="Spatafora J."/>
            <person name="Crous P."/>
            <person name="Grigoriev I."/>
        </authorList>
    </citation>
    <scope>NUCLEOTIDE SEQUENCE</scope>
    <source>
        <strain evidence="4">ATCC 16933</strain>
    </source>
</reference>
<dbReference type="GO" id="GO:0006281">
    <property type="term" value="P:DNA repair"/>
    <property type="evidence" value="ECO:0007669"/>
    <property type="project" value="UniProtKB-UniRule"/>
</dbReference>
<evidence type="ECO:0000256" key="1">
    <source>
        <dbReference type="ARBA" id="ARBA00008494"/>
    </source>
</evidence>
<dbReference type="SUPFAM" id="SSF55979">
    <property type="entry name" value="DNA clamp"/>
    <property type="match status" value="1"/>
</dbReference>
<dbReference type="Proteomes" id="UP000799766">
    <property type="component" value="Unassembled WGS sequence"/>
</dbReference>
<dbReference type="PIRSF" id="PIRSF009303">
    <property type="entry name" value="Cell_cycle_RAD9"/>
    <property type="match status" value="1"/>
</dbReference>
<evidence type="ECO:0000313" key="5">
    <source>
        <dbReference type="Proteomes" id="UP000799766"/>
    </source>
</evidence>
<dbReference type="AlphaFoldDB" id="A0A6A6P216"/>
<dbReference type="GO" id="GO:0071479">
    <property type="term" value="P:cellular response to ionizing radiation"/>
    <property type="evidence" value="ECO:0007669"/>
    <property type="project" value="TreeGrafter"/>
</dbReference>
<feature type="region of interest" description="Disordered" evidence="3">
    <location>
        <begin position="308"/>
        <end position="359"/>
    </location>
</feature>
<keyword evidence="5" id="KW-1185">Reference proteome</keyword>
<name>A0A6A6P216_9PEZI</name>
<proteinExistence type="inferred from homology"/>
<evidence type="ECO:0000313" key="4">
    <source>
        <dbReference type="EMBL" id="KAF2457817.1"/>
    </source>
</evidence>
<dbReference type="GO" id="GO:0031573">
    <property type="term" value="P:mitotic intra-S DNA damage checkpoint signaling"/>
    <property type="evidence" value="ECO:0007669"/>
    <property type="project" value="TreeGrafter"/>
</dbReference>
<dbReference type="GO" id="GO:0000076">
    <property type="term" value="P:DNA replication checkpoint signaling"/>
    <property type="evidence" value="ECO:0007669"/>
    <property type="project" value="TreeGrafter"/>
</dbReference>
<accession>A0A6A6P216</accession>
<dbReference type="InterPro" id="IPR046938">
    <property type="entry name" value="DNA_clamp_sf"/>
</dbReference>
<feature type="compositionally biased region" description="Polar residues" evidence="3">
    <location>
        <begin position="308"/>
        <end position="319"/>
    </location>
</feature>
<dbReference type="OrthoDB" id="60092at2759"/>
<organism evidence="4 5">
    <name type="scientific">Lineolata rhizophorae</name>
    <dbReference type="NCBI Taxonomy" id="578093"/>
    <lineage>
        <taxon>Eukaryota</taxon>
        <taxon>Fungi</taxon>
        <taxon>Dikarya</taxon>
        <taxon>Ascomycota</taxon>
        <taxon>Pezizomycotina</taxon>
        <taxon>Dothideomycetes</taxon>
        <taxon>Dothideomycetes incertae sedis</taxon>
        <taxon>Lineolatales</taxon>
        <taxon>Lineolataceae</taxon>
        <taxon>Lineolata</taxon>
    </lineage>
</organism>
<comment type="function">
    <text evidence="2">Acts in DNA repair and mutagenesis. Involved in promoting resistance to ionizing radiation and UV light, as well as regulating cell cycle progression after irradiation.</text>
</comment>
<dbReference type="Gene3D" id="3.70.10.10">
    <property type="match status" value="1"/>
</dbReference>
<comment type="similarity">
    <text evidence="1 2">Belongs to the rad9 family.</text>
</comment>